<proteinExistence type="predicted"/>
<name>A0AAE0IVU6_9PEZI</name>
<reference evidence="1" key="1">
    <citation type="journal article" date="2023" name="Mol. Phylogenet. Evol.">
        <title>Genome-scale phylogeny and comparative genomics of the fungal order Sordariales.</title>
        <authorList>
            <person name="Hensen N."/>
            <person name="Bonometti L."/>
            <person name="Westerberg I."/>
            <person name="Brannstrom I.O."/>
            <person name="Guillou S."/>
            <person name="Cros-Aarteil S."/>
            <person name="Calhoun S."/>
            <person name="Haridas S."/>
            <person name="Kuo A."/>
            <person name="Mondo S."/>
            <person name="Pangilinan J."/>
            <person name="Riley R."/>
            <person name="LaButti K."/>
            <person name="Andreopoulos B."/>
            <person name="Lipzen A."/>
            <person name="Chen C."/>
            <person name="Yan M."/>
            <person name="Daum C."/>
            <person name="Ng V."/>
            <person name="Clum A."/>
            <person name="Steindorff A."/>
            <person name="Ohm R.A."/>
            <person name="Martin F."/>
            <person name="Silar P."/>
            <person name="Natvig D.O."/>
            <person name="Lalanne C."/>
            <person name="Gautier V."/>
            <person name="Ament-Velasquez S.L."/>
            <person name="Kruys A."/>
            <person name="Hutchinson M.I."/>
            <person name="Powell A.J."/>
            <person name="Barry K."/>
            <person name="Miller A.N."/>
            <person name="Grigoriev I.V."/>
            <person name="Debuchy R."/>
            <person name="Gladieux P."/>
            <person name="Hiltunen Thoren M."/>
            <person name="Johannesson H."/>
        </authorList>
    </citation>
    <scope>NUCLEOTIDE SEQUENCE</scope>
    <source>
        <strain evidence="1">SMH4131-1</strain>
    </source>
</reference>
<reference evidence="1" key="2">
    <citation type="submission" date="2023-06" db="EMBL/GenBank/DDBJ databases">
        <authorList>
            <consortium name="Lawrence Berkeley National Laboratory"/>
            <person name="Haridas S."/>
            <person name="Hensen N."/>
            <person name="Bonometti L."/>
            <person name="Westerberg I."/>
            <person name="Brannstrom I.O."/>
            <person name="Guillou S."/>
            <person name="Cros-Aarteil S."/>
            <person name="Calhoun S."/>
            <person name="Kuo A."/>
            <person name="Mondo S."/>
            <person name="Pangilinan J."/>
            <person name="Riley R."/>
            <person name="Labutti K."/>
            <person name="Andreopoulos B."/>
            <person name="Lipzen A."/>
            <person name="Chen C."/>
            <person name="Yanf M."/>
            <person name="Daum C."/>
            <person name="Ng V."/>
            <person name="Clum A."/>
            <person name="Steindorff A."/>
            <person name="Ohm R."/>
            <person name="Martin F."/>
            <person name="Silar P."/>
            <person name="Natvig D."/>
            <person name="Lalanne C."/>
            <person name="Gautier V."/>
            <person name="Ament-Velasquez S.L."/>
            <person name="Kruys A."/>
            <person name="Hutchinson M.I."/>
            <person name="Powell A.J."/>
            <person name="Barry K."/>
            <person name="Miller A.N."/>
            <person name="Grigoriev I.V."/>
            <person name="Debuchy R."/>
            <person name="Gladieux P."/>
            <person name="Thoren M.H."/>
            <person name="Johannesson H."/>
        </authorList>
    </citation>
    <scope>NUCLEOTIDE SEQUENCE</scope>
    <source>
        <strain evidence="1">SMH4131-1</strain>
    </source>
</reference>
<dbReference type="AlphaFoldDB" id="A0AAE0IVU6"/>
<accession>A0AAE0IVU6</accession>
<organism evidence="1 2">
    <name type="scientific">Cercophora scortea</name>
    <dbReference type="NCBI Taxonomy" id="314031"/>
    <lineage>
        <taxon>Eukaryota</taxon>
        <taxon>Fungi</taxon>
        <taxon>Dikarya</taxon>
        <taxon>Ascomycota</taxon>
        <taxon>Pezizomycotina</taxon>
        <taxon>Sordariomycetes</taxon>
        <taxon>Sordariomycetidae</taxon>
        <taxon>Sordariales</taxon>
        <taxon>Lasiosphaeriaceae</taxon>
        <taxon>Cercophora</taxon>
    </lineage>
</organism>
<sequence length="356" mass="42026">MAPTTVRPTPIAQPASRLFCIPQEMRDAIFEALFTNIRLSYGRKYMNEDLEYKEIKPGVNSLAILRTCRQAHQQIGLSWTRFVLFSFEDGWTMIDKLSSLPLRMRALIKRMRICQQGAYHGDHPFDSPPLYELINGMCGLQLDQLIVLGKTRRDRENYATLDGLIKYGVRWKELLFIPHKSGLLSSLGLHEDWLRDPQPYTWDQELKNRDGNTASVVVYRSTERLPPPPEDSLFFIRSIDSSRWKDMQPFEQRWPEDLDACMEYGLDWDSRLKGDEIDNDMLVVAKRGRRTKYHGLSEMLPQGPQEHRESRYFYHWVEDPVMVTPPVWEEADDNYSNANDYVWHPRRTWYFYAKYT</sequence>
<evidence type="ECO:0000313" key="1">
    <source>
        <dbReference type="EMBL" id="KAK3332213.1"/>
    </source>
</evidence>
<keyword evidence="2" id="KW-1185">Reference proteome</keyword>
<comment type="caution">
    <text evidence="1">The sequence shown here is derived from an EMBL/GenBank/DDBJ whole genome shotgun (WGS) entry which is preliminary data.</text>
</comment>
<protein>
    <submittedName>
        <fullName evidence="1">Uncharacterized protein</fullName>
    </submittedName>
</protein>
<gene>
    <name evidence="1" type="ORF">B0T19DRAFT_456804</name>
</gene>
<evidence type="ECO:0000313" key="2">
    <source>
        <dbReference type="Proteomes" id="UP001286456"/>
    </source>
</evidence>
<dbReference type="Proteomes" id="UP001286456">
    <property type="component" value="Unassembled WGS sequence"/>
</dbReference>
<dbReference type="EMBL" id="JAUEPO010000002">
    <property type="protein sequence ID" value="KAK3332213.1"/>
    <property type="molecule type" value="Genomic_DNA"/>
</dbReference>